<keyword evidence="3" id="KW-1185">Reference proteome</keyword>
<sequence>TESAWSSRGVTEMASGLNKVNSACALEENLKPGTKTIQTVLSLRRKLKGVMSVLYIRIGEPSHLRTCVLPSGQKEKFFKRSNTNESNKRPQGTLSQDTHSEGVPSQGTPPQGTSSQSTSSQSTLSQGTPPQANVARVAKIKSMNDHEEFRNKETLINSFIEN</sequence>
<evidence type="ECO:0000256" key="1">
    <source>
        <dbReference type="SAM" id="MobiDB-lite"/>
    </source>
</evidence>
<organism evidence="2 3">
    <name type="scientific">Gigaspora margarita</name>
    <dbReference type="NCBI Taxonomy" id="4874"/>
    <lineage>
        <taxon>Eukaryota</taxon>
        <taxon>Fungi</taxon>
        <taxon>Fungi incertae sedis</taxon>
        <taxon>Mucoromycota</taxon>
        <taxon>Glomeromycotina</taxon>
        <taxon>Glomeromycetes</taxon>
        <taxon>Diversisporales</taxon>
        <taxon>Gigasporaceae</taxon>
        <taxon>Gigaspora</taxon>
    </lineage>
</organism>
<dbReference type="EMBL" id="CAJVQB010007963">
    <property type="protein sequence ID" value="CAG8711927.1"/>
    <property type="molecule type" value="Genomic_DNA"/>
</dbReference>
<name>A0ABN7V2N1_GIGMA</name>
<dbReference type="Proteomes" id="UP000789901">
    <property type="component" value="Unassembled WGS sequence"/>
</dbReference>
<feature type="region of interest" description="Disordered" evidence="1">
    <location>
        <begin position="70"/>
        <end position="134"/>
    </location>
</feature>
<evidence type="ECO:0000313" key="2">
    <source>
        <dbReference type="EMBL" id="CAG8711927.1"/>
    </source>
</evidence>
<reference evidence="2 3" key="1">
    <citation type="submission" date="2021-06" db="EMBL/GenBank/DDBJ databases">
        <authorList>
            <person name="Kallberg Y."/>
            <person name="Tangrot J."/>
            <person name="Rosling A."/>
        </authorList>
    </citation>
    <scope>NUCLEOTIDE SEQUENCE [LARGE SCALE GENOMIC DNA]</scope>
    <source>
        <strain evidence="2 3">120-4 pot B 10/14</strain>
    </source>
</reference>
<evidence type="ECO:0000313" key="3">
    <source>
        <dbReference type="Proteomes" id="UP000789901"/>
    </source>
</evidence>
<accession>A0ABN7V2N1</accession>
<feature type="compositionally biased region" description="Low complexity" evidence="1">
    <location>
        <begin position="104"/>
        <end position="131"/>
    </location>
</feature>
<proteinExistence type="predicted"/>
<comment type="caution">
    <text evidence="2">The sequence shown here is derived from an EMBL/GenBank/DDBJ whole genome shotgun (WGS) entry which is preliminary data.</text>
</comment>
<feature type="non-terminal residue" evidence="2">
    <location>
        <position position="1"/>
    </location>
</feature>
<feature type="compositionally biased region" description="Polar residues" evidence="1">
    <location>
        <begin position="80"/>
        <end position="97"/>
    </location>
</feature>
<gene>
    <name evidence="2" type="ORF">GMARGA_LOCUS12815</name>
</gene>
<protein>
    <submittedName>
        <fullName evidence="2">43521_t:CDS:1</fullName>
    </submittedName>
</protein>